<dbReference type="OrthoDB" id="4152607at2759"/>
<reference evidence="2 3" key="1">
    <citation type="submission" date="2020-01" db="EMBL/GenBank/DDBJ databases">
        <title>Aspergillus terreus IFO 6365 whole genome shotgun sequence.</title>
        <authorList>
            <person name="Kanamasa S."/>
            <person name="Takahashi H."/>
        </authorList>
    </citation>
    <scope>NUCLEOTIDE SEQUENCE [LARGE SCALE GENOMIC DNA]</scope>
    <source>
        <strain evidence="2 3">IFO 6365</strain>
    </source>
</reference>
<evidence type="ECO:0000259" key="1">
    <source>
        <dbReference type="Pfam" id="PF24494"/>
    </source>
</evidence>
<name>A0A5M3Z0N4_ASPTE</name>
<evidence type="ECO:0000313" key="2">
    <source>
        <dbReference type="EMBL" id="GFF16077.1"/>
    </source>
</evidence>
<comment type="caution">
    <text evidence="2">The sequence shown here is derived from an EMBL/GenBank/DDBJ whole genome shotgun (WGS) entry which is preliminary data.</text>
</comment>
<protein>
    <recommendedName>
        <fullName evidence="1">DUF7587 domain-containing protein</fullName>
    </recommendedName>
</protein>
<dbReference type="EMBL" id="BLJY01000005">
    <property type="protein sequence ID" value="GFF16077.1"/>
    <property type="molecule type" value="Genomic_DNA"/>
</dbReference>
<dbReference type="Pfam" id="PF24494">
    <property type="entry name" value="DUF7587"/>
    <property type="match status" value="1"/>
</dbReference>
<proteinExistence type="predicted"/>
<gene>
    <name evidence="2" type="ORF">ATEIFO6365_0005026700</name>
</gene>
<dbReference type="Proteomes" id="UP000452235">
    <property type="component" value="Unassembled WGS sequence"/>
</dbReference>
<dbReference type="AlphaFoldDB" id="A0A5M3Z0N4"/>
<keyword evidence="3" id="KW-1185">Reference proteome</keyword>
<organism evidence="2 3">
    <name type="scientific">Aspergillus terreus</name>
    <dbReference type="NCBI Taxonomy" id="33178"/>
    <lineage>
        <taxon>Eukaryota</taxon>
        <taxon>Fungi</taxon>
        <taxon>Dikarya</taxon>
        <taxon>Ascomycota</taxon>
        <taxon>Pezizomycotina</taxon>
        <taxon>Eurotiomycetes</taxon>
        <taxon>Eurotiomycetidae</taxon>
        <taxon>Eurotiales</taxon>
        <taxon>Aspergillaceae</taxon>
        <taxon>Aspergillus</taxon>
        <taxon>Aspergillus subgen. Circumdati</taxon>
    </lineage>
</organism>
<sequence length="335" mass="39170">MERLADTLRNIHVDESIEEANQVLFRPPTGSGFRRTAFHEIPRYLFRVVTPCSDGMTDETWVRSELACQDHKSSTEDVFFNLNDAKRKVIAQTLNVHLRWWPKGSLRDNFVSWTSSLLFAIQYIYYRHLSPKDGSSLEQIKLYAIDTTQFLKGTFVRDLDLIDFFKKFDTHDTRKNLAEMHDRRKKNEFYFGEYLSQGALKIEGKCATISAHLLFESNRLRRLQRQFCELQDLPFNNDKPVWVQEVRHLRDTIWGPRNPRTSSLTGIGDRLEAVKEIIQDLDPSWRYPLAIYFTSLIGPVFLIEKRDAAIHNTFFEKLQSSFPKGGFTGFTSEEI</sequence>
<accession>A0A5M3Z0N4</accession>
<dbReference type="InterPro" id="IPR056009">
    <property type="entry name" value="DUF7587"/>
</dbReference>
<dbReference type="VEuPathDB" id="FungiDB:ATEG_05202"/>
<feature type="domain" description="DUF7587" evidence="1">
    <location>
        <begin position="41"/>
        <end position="165"/>
    </location>
</feature>
<evidence type="ECO:0000313" key="3">
    <source>
        <dbReference type="Proteomes" id="UP000452235"/>
    </source>
</evidence>